<evidence type="ECO:0000256" key="3">
    <source>
        <dbReference type="ARBA" id="ARBA00022692"/>
    </source>
</evidence>
<dbReference type="AlphaFoldDB" id="A0A377U3M8"/>
<keyword evidence="3 6" id="KW-0812">Transmembrane</keyword>
<keyword evidence="5 6" id="KW-0472">Membrane</keyword>
<dbReference type="InterPro" id="IPR027398">
    <property type="entry name" value="SecD-TM"/>
</dbReference>
<organism evidence="8 9">
    <name type="scientific">Klebsiella pneumoniae</name>
    <dbReference type="NCBI Taxonomy" id="573"/>
    <lineage>
        <taxon>Bacteria</taxon>
        <taxon>Pseudomonadati</taxon>
        <taxon>Pseudomonadota</taxon>
        <taxon>Gammaproteobacteria</taxon>
        <taxon>Enterobacterales</taxon>
        <taxon>Enterobacteriaceae</taxon>
        <taxon>Klebsiella/Raoultella group</taxon>
        <taxon>Klebsiella</taxon>
        <taxon>Klebsiella pneumoniae complex</taxon>
    </lineage>
</organism>
<evidence type="ECO:0000256" key="2">
    <source>
        <dbReference type="ARBA" id="ARBA00022519"/>
    </source>
</evidence>
<comment type="subunit">
    <text evidence="6">Interacts with EnvZ.</text>
</comment>
<evidence type="ECO:0000256" key="1">
    <source>
        <dbReference type="ARBA" id="ARBA00022475"/>
    </source>
</evidence>
<feature type="transmembrane region" description="Helical" evidence="6">
    <location>
        <begin position="39"/>
        <end position="59"/>
    </location>
</feature>
<feature type="transmembrane region" description="Helical" evidence="6">
    <location>
        <begin position="6"/>
        <end position="27"/>
    </location>
</feature>
<dbReference type="PANTHER" id="PTHR30353">
    <property type="entry name" value="INNER MEMBRANE PROTEIN DEDA-RELATED"/>
    <property type="match status" value="1"/>
</dbReference>
<dbReference type="EMBL" id="UGKQ01000007">
    <property type="protein sequence ID" value="STS85444.1"/>
    <property type="molecule type" value="Genomic_DNA"/>
</dbReference>
<evidence type="ECO:0000259" key="7">
    <source>
        <dbReference type="Pfam" id="PF13721"/>
    </source>
</evidence>
<dbReference type="HAMAP" id="MF_00904">
    <property type="entry name" value="Modulator_MzrA"/>
    <property type="match status" value="1"/>
</dbReference>
<dbReference type="GO" id="GO:0005886">
    <property type="term" value="C:plasma membrane"/>
    <property type="evidence" value="ECO:0007669"/>
    <property type="project" value="UniProtKB-SubCell"/>
</dbReference>
<evidence type="ECO:0000256" key="6">
    <source>
        <dbReference type="HAMAP-Rule" id="MF_00904"/>
    </source>
</evidence>
<feature type="transmembrane region" description="Helical" evidence="6">
    <location>
        <begin position="71"/>
        <end position="96"/>
    </location>
</feature>
<feature type="domain" description="SecD export protein N-terminal TM" evidence="7">
    <location>
        <begin position="125"/>
        <end position="211"/>
    </location>
</feature>
<name>A0A377U3M8_KLEPN</name>
<sequence>MFHKHGLSALLIGRFIAFVRTLLPTIAGLSGLNNARFQFFNWMSGLLWVLILTSLGYLLGKTPVFLKYEDQLMSCLMLLPVALLVFGLNRLAGGAVEEKIQKPGLMMVMKRPSLRQFCWLLGGSLLLGALFWLWLAVQQQEATLAIRPVGQGIGMPDGFSVWHHLDANGIRFKSITPQKDGLLIKFDSTAQGAAAKEVLGRALPHGYIIALLEDDNSPTAWLSRLRDAPHRLG</sequence>
<keyword evidence="2 6" id="KW-0997">Cell inner membrane</keyword>
<comment type="caution">
    <text evidence="6">Lacks conserved residue(s) required for the propagation of feature annotation.</text>
</comment>
<comment type="subcellular location">
    <subcellularLocation>
        <location evidence="6">Cell inner membrane</location>
        <topology evidence="6">Single-pass membrane protein</topology>
    </subcellularLocation>
</comment>
<evidence type="ECO:0000256" key="4">
    <source>
        <dbReference type="ARBA" id="ARBA00022989"/>
    </source>
</evidence>
<accession>A0A377U3M8</accession>
<dbReference type="Gene3D" id="3.30.70.260">
    <property type="match status" value="1"/>
</dbReference>
<dbReference type="InterPro" id="IPR032818">
    <property type="entry name" value="DedA-like"/>
</dbReference>
<protein>
    <recommendedName>
        <fullName evidence="6">Modulator protein MzrA</fullName>
    </recommendedName>
</protein>
<dbReference type="GO" id="GO:0019901">
    <property type="term" value="F:protein kinase binding"/>
    <property type="evidence" value="ECO:0007669"/>
    <property type="project" value="UniProtKB-UniRule"/>
</dbReference>
<dbReference type="PANTHER" id="PTHR30353:SF11">
    <property type="entry name" value="INNER MEMBRANE PROTEIN YQJA"/>
    <property type="match status" value="1"/>
</dbReference>
<keyword evidence="1 6" id="KW-1003">Cell membrane</keyword>
<comment type="similarity">
    <text evidence="6">Belongs to the MzrA family.</text>
</comment>
<comment type="function">
    <text evidence="6">Modulates the activity of the EnvZ/OmpR two-component regulatory system, probably by directly modulating EnvZ enzymatic activity and increasing stability of phosphorylated OmpR.</text>
</comment>
<evidence type="ECO:0000313" key="9">
    <source>
        <dbReference type="Proteomes" id="UP000254938"/>
    </source>
</evidence>
<dbReference type="Pfam" id="PF13721">
    <property type="entry name" value="SecD-TM1"/>
    <property type="match status" value="1"/>
</dbReference>
<feature type="transmembrane region" description="Helical" evidence="6">
    <location>
        <begin position="117"/>
        <end position="137"/>
    </location>
</feature>
<dbReference type="InterPro" id="IPR026574">
    <property type="entry name" value="Modulator_MzrA"/>
</dbReference>
<dbReference type="NCBIfam" id="NF007915">
    <property type="entry name" value="PRK10629.1"/>
    <property type="match status" value="1"/>
</dbReference>
<gene>
    <name evidence="8" type="primary">yqjA_2</name>
    <name evidence="6" type="synonym">mzrA</name>
    <name evidence="8" type="ORF">NCTC9140_07272</name>
</gene>
<evidence type="ECO:0000256" key="5">
    <source>
        <dbReference type="ARBA" id="ARBA00023136"/>
    </source>
</evidence>
<reference evidence="8 9" key="1">
    <citation type="submission" date="2018-06" db="EMBL/GenBank/DDBJ databases">
        <authorList>
            <consortium name="Pathogen Informatics"/>
            <person name="Doyle S."/>
        </authorList>
    </citation>
    <scope>NUCLEOTIDE SEQUENCE [LARGE SCALE GENOMIC DNA]</scope>
    <source>
        <strain evidence="8 9">NCTC9140</strain>
    </source>
</reference>
<proteinExistence type="inferred from homology"/>
<dbReference type="Proteomes" id="UP000254938">
    <property type="component" value="Unassembled WGS sequence"/>
</dbReference>
<keyword evidence="4 6" id="KW-1133">Transmembrane helix</keyword>
<evidence type="ECO:0000313" key="8">
    <source>
        <dbReference type="EMBL" id="STS85444.1"/>
    </source>
</evidence>